<feature type="non-terminal residue" evidence="2">
    <location>
        <position position="1"/>
    </location>
</feature>
<evidence type="ECO:0000313" key="2">
    <source>
        <dbReference type="EMBL" id="EPS61668.1"/>
    </source>
</evidence>
<dbReference type="AlphaFoldDB" id="S8DFT4"/>
<dbReference type="InterPro" id="IPR026960">
    <property type="entry name" value="RVT-Znf"/>
</dbReference>
<name>S8DFT4_9LAMI</name>
<dbReference type="PANTHER" id="PTHR33116">
    <property type="entry name" value="REVERSE TRANSCRIPTASE ZINC-BINDING DOMAIN-CONTAINING PROTEIN-RELATED-RELATED"/>
    <property type="match status" value="1"/>
</dbReference>
<gene>
    <name evidence="2" type="ORF">M569_13125</name>
</gene>
<keyword evidence="3" id="KW-1185">Reference proteome</keyword>
<comment type="caution">
    <text evidence="2">The sequence shown here is derived from an EMBL/GenBank/DDBJ whole genome shotgun (WGS) entry which is preliminary data.</text>
</comment>
<reference evidence="2 3" key="1">
    <citation type="journal article" date="2013" name="BMC Genomics">
        <title>The miniature genome of a carnivorous plant Genlisea aurea contains a low number of genes and short non-coding sequences.</title>
        <authorList>
            <person name="Leushkin E.V."/>
            <person name="Sutormin R.A."/>
            <person name="Nabieva E.R."/>
            <person name="Penin A.A."/>
            <person name="Kondrashov A.S."/>
            <person name="Logacheva M.D."/>
        </authorList>
    </citation>
    <scope>NUCLEOTIDE SEQUENCE [LARGE SCALE GENOMIC DNA]</scope>
</reference>
<feature type="non-terminal residue" evidence="2">
    <location>
        <position position="317"/>
    </location>
</feature>
<dbReference type="EMBL" id="AUSU01006672">
    <property type="protein sequence ID" value="EPS61668.1"/>
    <property type="molecule type" value="Genomic_DNA"/>
</dbReference>
<evidence type="ECO:0000259" key="1">
    <source>
        <dbReference type="Pfam" id="PF13966"/>
    </source>
</evidence>
<protein>
    <recommendedName>
        <fullName evidence="1">Reverse transcriptase zinc-binding domain-containing protein</fullName>
    </recommendedName>
</protein>
<dbReference type="OrthoDB" id="913718at2759"/>
<sequence length="317" mass="36397">QAIPTYTMQCFKLPAGLISELNSMLSNFWWSDRGKAKIHFLAWEKLCQAQVHGGLGFRNLATFNTALLAKQCWRIFAQPELLLSQLMKGKYFKSSSFLEARLGRRPSYTWPSLLTARELLVSGLRWCPGDGTQINVWNSPWLPRTGAFKPLYRHPSLPLDLRASDLINPRTGEWDRDKIFRLFLHADAMSILSIPLASPGHNDRIIWHHARDGKYSVRSGYIQAHYREGLLSPGQAQPNAALSTFWKDIWKTTLPPKIILFAWRLCRGILPTKEILRRRKICPDSLCEICQGAEENWHHALVLCTWAKLVWSNLNLP</sequence>
<accession>S8DFT4</accession>
<evidence type="ECO:0000313" key="3">
    <source>
        <dbReference type="Proteomes" id="UP000015453"/>
    </source>
</evidence>
<dbReference type="Proteomes" id="UP000015453">
    <property type="component" value="Unassembled WGS sequence"/>
</dbReference>
<organism evidence="2 3">
    <name type="scientific">Genlisea aurea</name>
    <dbReference type="NCBI Taxonomy" id="192259"/>
    <lineage>
        <taxon>Eukaryota</taxon>
        <taxon>Viridiplantae</taxon>
        <taxon>Streptophyta</taxon>
        <taxon>Embryophyta</taxon>
        <taxon>Tracheophyta</taxon>
        <taxon>Spermatophyta</taxon>
        <taxon>Magnoliopsida</taxon>
        <taxon>eudicotyledons</taxon>
        <taxon>Gunneridae</taxon>
        <taxon>Pentapetalae</taxon>
        <taxon>asterids</taxon>
        <taxon>lamiids</taxon>
        <taxon>Lamiales</taxon>
        <taxon>Lentibulariaceae</taxon>
        <taxon>Genlisea</taxon>
    </lineage>
</organism>
<feature type="domain" description="Reverse transcriptase zinc-binding" evidence="1">
    <location>
        <begin position="241"/>
        <end position="311"/>
    </location>
</feature>
<dbReference type="PANTHER" id="PTHR33116:SF86">
    <property type="entry name" value="REVERSE TRANSCRIPTASE DOMAIN-CONTAINING PROTEIN"/>
    <property type="match status" value="1"/>
</dbReference>
<proteinExistence type="predicted"/>
<dbReference type="Pfam" id="PF13966">
    <property type="entry name" value="zf-RVT"/>
    <property type="match status" value="1"/>
</dbReference>